<dbReference type="AlphaFoldDB" id="A0A9W6XUN3"/>
<organism evidence="2 3">
    <name type="scientific">Phytophthora fragariaefolia</name>
    <dbReference type="NCBI Taxonomy" id="1490495"/>
    <lineage>
        <taxon>Eukaryota</taxon>
        <taxon>Sar</taxon>
        <taxon>Stramenopiles</taxon>
        <taxon>Oomycota</taxon>
        <taxon>Peronosporomycetes</taxon>
        <taxon>Peronosporales</taxon>
        <taxon>Peronosporaceae</taxon>
        <taxon>Phytophthora</taxon>
    </lineage>
</organism>
<dbReference type="Proteomes" id="UP001165121">
    <property type="component" value="Unassembled WGS sequence"/>
</dbReference>
<feature type="compositionally biased region" description="Basic and acidic residues" evidence="1">
    <location>
        <begin position="507"/>
        <end position="516"/>
    </location>
</feature>
<evidence type="ECO:0000313" key="2">
    <source>
        <dbReference type="EMBL" id="GMF45648.1"/>
    </source>
</evidence>
<feature type="compositionally biased region" description="Basic residues" evidence="1">
    <location>
        <begin position="493"/>
        <end position="506"/>
    </location>
</feature>
<feature type="region of interest" description="Disordered" evidence="1">
    <location>
        <begin position="257"/>
        <end position="332"/>
    </location>
</feature>
<feature type="region of interest" description="Disordered" evidence="1">
    <location>
        <begin position="474"/>
        <end position="518"/>
    </location>
</feature>
<evidence type="ECO:0000256" key="1">
    <source>
        <dbReference type="SAM" id="MobiDB-lite"/>
    </source>
</evidence>
<accession>A0A9W6XUN3</accession>
<evidence type="ECO:0000313" key="3">
    <source>
        <dbReference type="Proteomes" id="UP001165121"/>
    </source>
</evidence>
<reference evidence="2" key="1">
    <citation type="submission" date="2023-04" db="EMBL/GenBank/DDBJ databases">
        <title>Phytophthora fragariaefolia NBRC 109709.</title>
        <authorList>
            <person name="Ichikawa N."/>
            <person name="Sato H."/>
            <person name="Tonouchi N."/>
        </authorList>
    </citation>
    <scope>NUCLEOTIDE SEQUENCE</scope>
    <source>
        <strain evidence="2">NBRC 109709</strain>
    </source>
</reference>
<feature type="compositionally biased region" description="Low complexity" evidence="1">
    <location>
        <begin position="297"/>
        <end position="328"/>
    </location>
</feature>
<name>A0A9W6XUN3_9STRA</name>
<protein>
    <submittedName>
        <fullName evidence="2">Unnamed protein product</fullName>
    </submittedName>
</protein>
<keyword evidence="3" id="KW-1185">Reference proteome</keyword>
<dbReference type="EMBL" id="BSXT01001856">
    <property type="protein sequence ID" value="GMF45648.1"/>
    <property type="molecule type" value="Genomic_DNA"/>
</dbReference>
<feature type="region of interest" description="Disordered" evidence="1">
    <location>
        <begin position="56"/>
        <end position="103"/>
    </location>
</feature>
<sequence>MLGPATPAQHGKHSGYILLEHGLRSHHPSLKPFANTIENLSLEYVAQRRAVISGLPQPPTRKRFVLPRPPTLPNENDIENSESSSDSDDHTHTSAVKSAQHTAKANVWKPKSCDVVNVIGMDCRNLQLPENREDNFWIVTHLVLLDLHSLPLICFVRLPCVGKRKTREPEDPFENTTESLTNRNTELDKFRKDLWITTVKQLNLVQLIRNEIPDCNDSDARKFGARQHRTVKASHSANPRLLEDSFDHSIQLYKKRRLALRSPATMAQRRGRTAERPSPNPRPRQRSRTNAPDDSEASWPASRSRSRASMSQGAARANAQANLTAQATSTGGQDTLSMQQLLLYLTRQQQQYQAQIQAQMQAQMQQANERFEFLVASRGEQKRKDPPVYEGRFGEGIELWIFSTEQYYANRRHLMAAESSDFGTLVSSNLGKSVLNWFRALSQTAKKIEEESLNTLQEAIDIASNFEFAHYSGRPPRVQSNSFKPVPTESGHRANKSRPHKAKRFEKKNDKNDDWTKTAACKNGGVVGHISPQCKAPK</sequence>
<feature type="compositionally biased region" description="Polar residues" evidence="1">
    <location>
        <begin position="93"/>
        <end position="103"/>
    </location>
</feature>
<gene>
    <name evidence="2" type="ORF">Pfra01_001644300</name>
</gene>
<comment type="caution">
    <text evidence="2">The sequence shown here is derived from an EMBL/GenBank/DDBJ whole genome shotgun (WGS) entry which is preliminary data.</text>
</comment>
<proteinExistence type="predicted"/>